<keyword evidence="1" id="KW-0547">Nucleotide-binding</keyword>
<dbReference type="Pfam" id="PF01636">
    <property type="entry name" value="APH"/>
    <property type="match status" value="1"/>
</dbReference>
<feature type="binding site" evidence="1">
    <location>
        <position position="62"/>
    </location>
    <ligand>
        <name>ATP</name>
        <dbReference type="ChEBI" id="CHEBI:30616"/>
    </ligand>
</feature>
<accession>A0A8J3IQV9</accession>
<dbReference type="PANTHER" id="PTHR21310">
    <property type="entry name" value="AMINOGLYCOSIDE PHOSPHOTRANSFERASE-RELATED-RELATED"/>
    <property type="match status" value="1"/>
</dbReference>
<evidence type="ECO:0000256" key="1">
    <source>
        <dbReference type="PROSITE-ProRule" id="PRU10141"/>
    </source>
</evidence>
<sequence>MRLIQRSDFTSIANQPASDQLEPIIQTAFACEIVSAKLIGSGAFGLVYLVTLPCSPERVVVKVQKFSGWGLREKQQLECLRQYAPVPVPQIYYYQPETATICEALVMEYLPGVPGKSLRDPAQPTRLRVTRDIIDTLLALHEIRHPGGYGNLDTAPCYERWWDFYGQRVRAVHAYLQRPLPGDTPIDTAILRMADRSLSEGERIFADCQNNAVLVHGDFCLNNLLFNPATSRIVGLIDPLDLHWGERELDLVNLTKSRGDRFQLLETYCQSVDLGEQFPLRYWFYQFWSWLYYYALIHVLAMEWLLFCVQKLEEAMKKYLL</sequence>
<proteinExistence type="predicted"/>
<dbReference type="PROSITE" id="PS00107">
    <property type="entry name" value="PROTEIN_KINASE_ATP"/>
    <property type="match status" value="1"/>
</dbReference>
<dbReference type="AlphaFoldDB" id="A0A8J3IQV9"/>
<dbReference type="Gene3D" id="3.30.200.20">
    <property type="entry name" value="Phosphorylase Kinase, domain 1"/>
    <property type="match status" value="1"/>
</dbReference>
<evidence type="ECO:0000313" key="5">
    <source>
        <dbReference type="Proteomes" id="UP000597444"/>
    </source>
</evidence>
<dbReference type="SUPFAM" id="SSF56112">
    <property type="entry name" value="Protein kinase-like (PK-like)"/>
    <property type="match status" value="1"/>
</dbReference>
<evidence type="ECO:0000256" key="2">
    <source>
        <dbReference type="SAM" id="Phobius"/>
    </source>
</evidence>
<keyword evidence="2" id="KW-0472">Membrane</keyword>
<keyword evidence="2" id="KW-0812">Transmembrane</keyword>
<evidence type="ECO:0000313" key="4">
    <source>
        <dbReference type="EMBL" id="GHO93741.1"/>
    </source>
</evidence>
<reference evidence="4" key="1">
    <citation type="submission" date="2020-10" db="EMBL/GenBank/DDBJ databases">
        <title>Taxonomic study of unclassified bacteria belonging to the class Ktedonobacteria.</title>
        <authorList>
            <person name="Yabe S."/>
            <person name="Wang C.M."/>
            <person name="Zheng Y."/>
            <person name="Sakai Y."/>
            <person name="Cavaletti L."/>
            <person name="Monciardini P."/>
            <person name="Donadio S."/>
        </authorList>
    </citation>
    <scope>NUCLEOTIDE SEQUENCE</scope>
    <source>
        <strain evidence="4">ID150040</strain>
    </source>
</reference>
<dbReference type="InterPro" id="IPR011009">
    <property type="entry name" value="Kinase-like_dom_sf"/>
</dbReference>
<keyword evidence="1" id="KW-0067">ATP-binding</keyword>
<evidence type="ECO:0000259" key="3">
    <source>
        <dbReference type="Pfam" id="PF01636"/>
    </source>
</evidence>
<dbReference type="Proteomes" id="UP000597444">
    <property type="component" value="Unassembled WGS sequence"/>
</dbReference>
<dbReference type="RefSeq" id="WP_220204512.1">
    <property type="nucleotide sequence ID" value="NZ_BNJK01000001.1"/>
</dbReference>
<dbReference type="GO" id="GO:0005524">
    <property type="term" value="F:ATP binding"/>
    <property type="evidence" value="ECO:0007669"/>
    <property type="project" value="UniProtKB-UniRule"/>
</dbReference>
<comment type="caution">
    <text evidence="4">The sequence shown here is derived from an EMBL/GenBank/DDBJ whole genome shotgun (WGS) entry which is preliminary data.</text>
</comment>
<keyword evidence="5" id="KW-1185">Reference proteome</keyword>
<keyword evidence="2" id="KW-1133">Transmembrane helix</keyword>
<dbReference type="InterPro" id="IPR002575">
    <property type="entry name" value="Aminoglycoside_PTrfase"/>
</dbReference>
<feature type="domain" description="Aminoglycoside phosphotransferase" evidence="3">
    <location>
        <begin position="37"/>
        <end position="261"/>
    </location>
</feature>
<dbReference type="InterPro" id="IPR017441">
    <property type="entry name" value="Protein_kinase_ATP_BS"/>
</dbReference>
<name>A0A8J3IQV9_9CHLR</name>
<dbReference type="InterPro" id="IPR051678">
    <property type="entry name" value="AGP_Transferase"/>
</dbReference>
<dbReference type="EMBL" id="BNJK01000001">
    <property type="protein sequence ID" value="GHO93741.1"/>
    <property type="molecule type" value="Genomic_DNA"/>
</dbReference>
<feature type="transmembrane region" description="Helical" evidence="2">
    <location>
        <begin position="290"/>
        <end position="309"/>
    </location>
</feature>
<protein>
    <recommendedName>
        <fullName evidence="3">Aminoglycoside phosphotransferase domain-containing protein</fullName>
    </recommendedName>
</protein>
<organism evidence="4 5">
    <name type="scientific">Reticulibacter mediterranei</name>
    <dbReference type="NCBI Taxonomy" id="2778369"/>
    <lineage>
        <taxon>Bacteria</taxon>
        <taxon>Bacillati</taxon>
        <taxon>Chloroflexota</taxon>
        <taxon>Ktedonobacteria</taxon>
        <taxon>Ktedonobacterales</taxon>
        <taxon>Reticulibacteraceae</taxon>
        <taxon>Reticulibacter</taxon>
    </lineage>
</organism>
<dbReference type="Gene3D" id="3.90.1200.10">
    <property type="match status" value="1"/>
</dbReference>
<gene>
    <name evidence="4" type="ORF">KSF_037890</name>
</gene>